<evidence type="ECO:0000313" key="1">
    <source>
        <dbReference type="EMBL" id="CAF4280284.1"/>
    </source>
</evidence>
<comment type="caution">
    <text evidence="1">The sequence shown here is derived from an EMBL/GenBank/DDBJ whole genome shotgun (WGS) entry which is preliminary data.</text>
</comment>
<gene>
    <name evidence="1" type="ORF">JBS370_LOCUS39730</name>
</gene>
<dbReference type="EMBL" id="CAJOBD010029857">
    <property type="protein sequence ID" value="CAF4280284.1"/>
    <property type="molecule type" value="Genomic_DNA"/>
</dbReference>
<protein>
    <submittedName>
        <fullName evidence="1">Uncharacterized protein</fullName>
    </submittedName>
</protein>
<sequence length="38" mass="4092">TKTTDTNEGGVATGYSVLDCLDVSQNNNELSKIFSQEL</sequence>
<feature type="non-terminal residue" evidence="1">
    <location>
        <position position="1"/>
    </location>
</feature>
<dbReference type="Proteomes" id="UP000663836">
    <property type="component" value="Unassembled WGS sequence"/>
</dbReference>
<organism evidence="1 2">
    <name type="scientific">Rotaria sordida</name>
    <dbReference type="NCBI Taxonomy" id="392033"/>
    <lineage>
        <taxon>Eukaryota</taxon>
        <taxon>Metazoa</taxon>
        <taxon>Spiralia</taxon>
        <taxon>Gnathifera</taxon>
        <taxon>Rotifera</taxon>
        <taxon>Eurotatoria</taxon>
        <taxon>Bdelloidea</taxon>
        <taxon>Philodinida</taxon>
        <taxon>Philodinidae</taxon>
        <taxon>Rotaria</taxon>
    </lineage>
</organism>
<evidence type="ECO:0000313" key="2">
    <source>
        <dbReference type="Proteomes" id="UP000663836"/>
    </source>
</evidence>
<reference evidence="1" key="1">
    <citation type="submission" date="2021-02" db="EMBL/GenBank/DDBJ databases">
        <authorList>
            <person name="Nowell W R."/>
        </authorList>
    </citation>
    <scope>NUCLEOTIDE SEQUENCE</scope>
</reference>
<name>A0A820GHU2_9BILA</name>
<accession>A0A820GHU2</accession>
<dbReference type="AlphaFoldDB" id="A0A820GHU2"/>
<proteinExistence type="predicted"/>